<gene>
    <name evidence="2" type="primary">fadB_1</name>
    <name evidence="2" type="ORF">B7C42_01036</name>
</gene>
<evidence type="ECO:0000313" key="2">
    <source>
        <dbReference type="EMBL" id="OXR46072.1"/>
    </source>
</evidence>
<protein>
    <submittedName>
        <fullName evidence="2">Putative enoyl-CoA hydratase</fullName>
        <ecNumber evidence="2">4.2.1.17</ecNumber>
    </submittedName>
</protein>
<dbReference type="InterPro" id="IPR029045">
    <property type="entry name" value="ClpP/crotonase-like_dom_sf"/>
</dbReference>
<dbReference type="InterPro" id="IPR014748">
    <property type="entry name" value="Enoyl-CoA_hydra_C"/>
</dbReference>
<reference evidence="2 3" key="1">
    <citation type="submission" date="2017-07" db="EMBL/GenBank/DDBJ databases">
        <title>First draft Genome Sequence of Nocardia cerradoensis isolated from human infection.</title>
        <authorList>
            <person name="Carrasco G."/>
        </authorList>
    </citation>
    <scope>NUCLEOTIDE SEQUENCE [LARGE SCALE GENOMIC DNA]</scope>
    <source>
        <strain evidence="2 3">CNM20130759</strain>
    </source>
</reference>
<evidence type="ECO:0000313" key="3">
    <source>
        <dbReference type="Proteomes" id="UP000215506"/>
    </source>
</evidence>
<proteinExistence type="inferred from homology"/>
<dbReference type="CDD" id="cd06558">
    <property type="entry name" value="crotonase-like"/>
    <property type="match status" value="1"/>
</dbReference>
<dbReference type="Gene3D" id="1.10.12.10">
    <property type="entry name" value="Lyase 2-enoyl-coa Hydratase, Chain A, domain 2"/>
    <property type="match status" value="1"/>
</dbReference>
<dbReference type="EMBL" id="NGAF01000002">
    <property type="protein sequence ID" value="OXR46072.1"/>
    <property type="molecule type" value="Genomic_DNA"/>
</dbReference>
<accession>A0A231HB74</accession>
<dbReference type="SUPFAM" id="SSF52096">
    <property type="entry name" value="ClpP/crotonase"/>
    <property type="match status" value="1"/>
</dbReference>
<dbReference type="RefSeq" id="WP_051043343.1">
    <property type="nucleotide sequence ID" value="NZ_JAAXOR010000005.1"/>
</dbReference>
<evidence type="ECO:0000256" key="1">
    <source>
        <dbReference type="ARBA" id="ARBA00005254"/>
    </source>
</evidence>
<dbReference type="Pfam" id="PF00378">
    <property type="entry name" value="ECH_1"/>
    <property type="match status" value="1"/>
</dbReference>
<keyword evidence="3" id="KW-1185">Reference proteome</keyword>
<dbReference type="PANTHER" id="PTHR42964">
    <property type="entry name" value="ENOYL-COA HYDRATASE"/>
    <property type="match status" value="1"/>
</dbReference>
<dbReference type="AlphaFoldDB" id="A0A231HB74"/>
<dbReference type="EC" id="4.2.1.17" evidence="2"/>
<dbReference type="InterPro" id="IPR001753">
    <property type="entry name" value="Enoyl-CoA_hydra/iso"/>
</dbReference>
<dbReference type="NCBIfam" id="NF005879">
    <property type="entry name" value="PRK07827.1"/>
    <property type="match status" value="1"/>
</dbReference>
<dbReference type="Proteomes" id="UP000215506">
    <property type="component" value="Unassembled WGS sequence"/>
</dbReference>
<dbReference type="InterPro" id="IPR051683">
    <property type="entry name" value="Enoyl-CoA_Hydratase/Isomerase"/>
</dbReference>
<comment type="caution">
    <text evidence="2">The sequence shown here is derived from an EMBL/GenBank/DDBJ whole genome shotgun (WGS) entry which is preliminary data.</text>
</comment>
<organism evidence="2 3">
    <name type="scientific">Nocardia cerradoensis</name>
    <dbReference type="NCBI Taxonomy" id="85688"/>
    <lineage>
        <taxon>Bacteria</taxon>
        <taxon>Bacillati</taxon>
        <taxon>Actinomycetota</taxon>
        <taxon>Actinomycetes</taxon>
        <taxon>Mycobacteriales</taxon>
        <taxon>Nocardiaceae</taxon>
        <taxon>Nocardia</taxon>
    </lineage>
</organism>
<dbReference type="GO" id="GO:0004300">
    <property type="term" value="F:enoyl-CoA hydratase activity"/>
    <property type="evidence" value="ECO:0007669"/>
    <property type="project" value="UniProtKB-EC"/>
</dbReference>
<name>A0A231HB74_9NOCA</name>
<sequence>MSETTETTGTETTGAETPFVRYDLRDGFAVLTLDSPHNRNALSSKLVRELLDGLRKAGADEQARGVILTHTGNTFCAGADLKEALDADPAAAADIRTRWMIDVLRGIVELHKPVLAQIDGNVRAGGMGIVGACDIAVAGPSSSFALTEARLGLAPFMISLTLLPRLTSRAAARYYQTGETFDAAEAERIGLITVAADDAAAEVARLCGELRKGSPQGLAESKRLVNASLVAEFDRTADELAKRSGSFFGTPEVIEGMTAFFQRRPPSWAE</sequence>
<comment type="similarity">
    <text evidence="1">Belongs to the enoyl-CoA hydratase/isomerase family.</text>
</comment>
<keyword evidence="2" id="KW-0456">Lyase</keyword>
<dbReference type="PANTHER" id="PTHR42964:SF1">
    <property type="entry name" value="POLYKETIDE BIOSYNTHESIS ENOYL-COA HYDRATASE PKSH-RELATED"/>
    <property type="match status" value="1"/>
</dbReference>
<dbReference type="Gene3D" id="3.90.226.10">
    <property type="entry name" value="2-enoyl-CoA Hydratase, Chain A, domain 1"/>
    <property type="match status" value="1"/>
</dbReference>